<gene>
    <name evidence="1" type="ORF">HATV-2_gp55</name>
</gene>
<keyword evidence="2" id="KW-1185">Reference proteome</keyword>
<organism evidence="1 2">
    <name type="scientific">Haloarcula tailed virus 2</name>
    <dbReference type="NCBI Taxonomy" id="2877989"/>
    <lineage>
        <taxon>Viruses</taxon>
        <taxon>Duplodnaviria</taxon>
        <taxon>Heunggongvirae</taxon>
        <taxon>Uroviricota</taxon>
        <taxon>Caudoviricetes</taxon>
        <taxon>Thumleimavirales</taxon>
        <taxon>Soleiviridae</taxon>
        <taxon>Eilatmyovirus</taxon>
        <taxon>Eilatmyovirus salis</taxon>
        <taxon>Eilatmyovirus HATV2</taxon>
    </lineage>
</organism>
<dbReference type="EMBL" id="MZ334525">
    <property type="protein sequence ID" value="UBF23206.1"/>
    <property type="molecule type" value="Genomic_DNA"/>
</dbReference>
<dbReference type="Proteomes" id="UP000827814">
    <property type="component" value="Segment"/>
</dbReference>
<name>A0AAE8XZB8_9CAUD</name>
<accession>A0AAE8XZB8</accession>
<protein>
    <submittedName>
        <fullName evidence="1">Uncharacterized protein</fullName>
    </submittedName>
</protein>
<evidence type="ECO:0000313" key="1">
    <source>
        <dbReference type="EMBL" id="UBF23206.1"/>
    </source>
</evidence>
<evidence type="ECO:0000313" key="2">
    <source>
        <dbReference type="Proteomes" id="UP000827814"/>
    </source>
</evidence>
<reference evidence="1" key="1">
    <citation type="submission" date="2021-05" db="EMBL/GenBank/DDBJ databases">
        <title>Diversity, taxonomy and evolution of archaeal viruses of the class Caudoviricetes.</title>
        <authorList>
            <person name="Liu Y."/>
            <person name="Demina T.A."/>
            <person name="Roux S."/>
            <person name="Aiewsakun P."/>
            <person name="Kazlauskas D."/>
            <person name="Simmonds P."/>
            <person name="Prangishvili D."/>
            <person name="Oksanen H.M."/>
            <person name="Krupovic M."/>
        </authorList>
    </citation>
    <scope>NUCLEOTIDE SEQUENCE</scope>
    <source>
        <strain evidence="1">HATV-2/44</strain>
    </source>
</reference>
<sequence length="38" mass="4286">MRQGRFCATFHIGTLCWRSAIHGVNSRVSQHKGTFVPV</sequence>
<proteinExistence type="predicted"/>